<feature type="domain" description="Thioredoxin" evidence="3">
    <location>
        <begin position="80"/>
        <end position="219"/>
    </location>
</feature>
<evidence type="ECO:0000313" key="4">
    <source>
        <dbReference type="EMBL" id="CBA03707.1"/>
    </source>
</evidence>
<feature type="region of interest" description="Disordered" evidence="1">
    <location>
        <begin position="1"/>
        <end position="51"/>
    </location>
</feature>
<dbReference type="Proteomes" id="UP000002054">
    <property type="component" value="Chromosome"/>
</dbReference>
<keyword evidence="2" id="KW-0472">Membrane</keyword>
<reference evidence="4 5" key="1">
    <citation type="journal article" date="2008" name="Proc. Natl. Acad. Sci. U.S.A.">
        <title>Whole-genome comparison of disease and carriage strains provides insights into virulence evolution in Neisseria meningitidis.</title>
        <authorList>
            <person name="Schoen C."/>
            <person name="Blom J."/>
            <person name="Claus H."/>
            <person name="Schramm-Glueck A."/>
            <person name="Brandt P."/>
            <person name="Mueller T."/>
            <person name="Goesmann A."/>
            <person name="Joseph B."/>
            <person name="Konietzny S."/>
            <person name="Kurzai O."/>
            <person name="Schmitt C."/>
            <person name="Friedrich T."/>
            <person name="Linke B."/>
            <person name="Vogel U."/>
            <person name="Frosch M."/>
        </authorList>
    </citation>
    <scope>NUCLEOTIDE SEQUENCE [LARGE SCALE GENOMIC DNA]</scope>
    <source>
        <strain evidence="5">alpha14</strain>
    </source>
</reference>
<dbReference type="InterPro" id="IPR050553">
    <property type="entry name" value="Thioredoxin_ResA/DsbE_sf"/>
</dbReference>
<gene>
    <name evidence="4" type="ordered locus">NMO_0212</name>
</gene>
<dbReference type="Gene3D" id="3.40.30.10">
    <property type="entry name" value="Glutaredoxin"/>
    <property type="match status" value="1"/>
</dbReference>
<organism evidence="4 5">
    <name type="scientific">Neisseria meningitidis (strain alpha14)</name>
    <dbReference type="NCBI Taxonomy" id="662598"/>
    <lineage>
        <taxon>Bacteria</taxon>
        <taxon>Pseudomonadati</taxon>
        <taxon>Pseudomonadota</taxon>
        <taxon>Betaproteobacteria</taxon>
        <taxon>Neisseriales</taxon>
        <taxon>Neisseriaceae</taxon>
        <taxon>Neisseria</taxon>
    </lineage>
</organism>
<evidence type="ECO:0000256" key="2">
    <source>
        <dbReference type="SAM" id="Phobius"/>
    </source>
</evidence>
<evidence type="ECO:0000256" key="1">
    <source>
        <dbReference type="SAM" id="MobiDB-lite"/>
    </source>
</evidence>
<dbReference type="PANTHER" id="PTHR42852:SF18">
    <property type="entry name" value="CHROMOSOME UNDETERMINED SCAFFOLD_47, WHOLE GENOME SHOTGUN SEQUENCE"/>
    <property type="match status" value="1"/>
</dbReference>
<dbReference type="InterPro" id="IPR036249">
    <property type="entry name" value="Thioredoxin-like_sf"/>
</dbReference>
<dbReference type="HOGENOM" id="CLU_042529_11_2_4"/>
<dbReference type="Pfam" id="PF08534">
    <property type="entry name" value="Redoxin"/>
    <property type="match status" value="1"/>
</dbReference>
<keyword evidence="2" id="KW-0812">Transmembrane</keyword>
<dbReference type="CDD" id="cd02966">
    <property type="entry name" value="TlpA_like_family"/>
    <property type="match status" value="1"/>
</dbReference>
<feature type="compositionally biased region" description="Basic residues" evidence="1">
    <location>
        <begin position="22"/>
        <end position="50"/>
    </location>
</feature>
<proteinExistence type="predicted"/>
<sequence length="220" mass="24528">MPPENPRHAPYCADPDDYTAKRQNRRRSRHHPDARPRRHTTHRQPARHPCPRIGSLVRMKKILTAAVVALIGILLAIVLIPDSKTAPAFSLPDLHGKTVSNADLQGKVTLINFWFPSCPGCVSEMPKIIKTANDYKNKNFQVLAVAQPIDPIESVRQYVKDYGLPFTVMYDADKAVGQAFGTQVYPTSVLIGKKGEILKTYVGEPDFGKLYQEIDTALAQ</sequence>
<dbReference type="InterPro" id="IPR013766">
    <property type="entry name" value="Thioredoxin_domain"/>
</dbReference>
<dbReference type="SUPFAM" id="SSF52833">
    <property type="entry name" value="Thioredoxin-like"/>
    <property type="match status" value="1"/>
</dbReference>
<dbReference type="KEGG" id="nmi:NMO_0212"/>
<dbReference type="PROSITE" id="PS51352">
    <property type="entry name" value="THIOREDOXIN_2"/>
    <property type="match status" value="1"/>
</dbReference>
<dbReference type="InterPro" id="IPR013740">
    <property type="entry name" value="Redoxin"/>
</dbReference>
<dbReference type="GO" id="GO:0016491">
    <property type="term" value="F:oxidoreductase activity"/>
    <property type="evidence" value="ECO:0007669"/>
    <property type="project" value="InterPro"/>
</dbReference>
<accession>C6S4W5</accession>
<evidence type="ECO:0000313" key="5">
    <source>
        <dbReference type="Proteomes" id="UP000002054"/>
    </source>
</evidence>
<dbReference type="AlphaFoldDB" id="C6S4W5"/>
<protein>
    <submittedName>
        <fullName evidence="4">Putative thioredoxin</fullName>
    </submittedName>
</protein>
<dbReference type="EMBL" id="AM889136">
    <property type="protein sequence ID" value="CBA03707.1"/>
    <property type="molecule type" value="Genomic_DNA"/>
</dbReference>
<name>C6S4W5_NEIML</name>
<dbReference type="PANTHER" id="PTHR42852">
    <property type="entry name" value="THIOL:DISULFIDE INTERCHANGE PROTEIN DSBE"/>
    <property type="match status" value="1"/>
</dbReference>
<feature type="transmembrane region" description="Helical" evidence="2">
    <location>
        <begin position="62"/>
        <end position="80"/>
    </location>
</feature>
<evidence type="ECO:0000259" key="3">
    <source>
        <dbReference type="PROSITE" id="PS51352"/>
    </source>
</evidence>
<keyword evidence="2" id="KW-1133">Transmembrane helix</keyword>